<dbReference type="InterPro" id="IPR028082">
    <property type="entry name" value="Peripla_BP_I"/>
</dbReference>
<feature type="domain" description="Periplasmic binding protein" evidence="5">
    <location>
        <begin position="36"/>
        <end position="253"/>
    </location>
</feature>
<dbReference type="PANTHER" id="PTHR46847">
    <property type="entry name" value="D-ALLOSE-BINDING PERIPLASMIC PROTEIN-RELATED"/>
    <property type="match status" value="1"/>
</dbReference>
<name>A0A0E4BUP6_9BRAD</name>
<evidence type="ECO:0000313" key="6">
    <source>
        <dbReference type="EMBL" id="BAR60419.1"/>
    </source>
</evidence>
<protein>
    <submittedName>
        <fullName evidence="6">ABC transporter sugar-binding protein</fullName>
    </submittedName>
</protein>
<gene>
    <name evidence="6" type="ORF">NK6_7268</name>
</gene>
<sequence length="333" mass="35830">MPPSSPSASRRSDWNPAGARLRPRSPSRRPRKVNLKIADAQQKQENQIKAIRSFIAQNVDAIFLAPVVSTGWDSVLKEAKEAKIPVVLLDRDIDPSGKELYLTAVTSDSVHEGEVAGDWLAKTVGGKACNIVELQGTVGASVAANRKKGFDTAIAKHANLKVVRSQTGDFTRAKGKEVMESFIKAEGGGKSICAVYAHNDDMMVGAIQAMKEAGLKPGKEILTVSIDAVPDIFKAMAAGEANATVELTPNMAGPALDAIAAFKDKGTVPPKWIQTESRLYTAADDPQLRQQEGPRLLRRAPCRTAHLWSGTPFGTAAQTNRLGVRSISGRRWE</sequence>
<dbReference type="EMBL" id="AP014685">
    <property type="protein sequence ID" value="BAR60419.1"/>
    <property type="molecule type" value="Genomic_DNA"/>
</dbReference>
<dbReference type="Gene3D" id="3.40.50.2300">
    <property type="match status" value="2"/>
</dbReference>
<evidence type="ECO:0000256" key="3">
    <source>
        <dbReference type="ARBA" id="ARBA00022729"/>
    </source>
</evidence>
<feature type="region of interest" description="Disordered" evidence="4">
    <location>
        <begin position="1"/>
        <end position="33"/>
    </location>
</feature>
<comment type="similarity">
    <text evidence="2">Belongs to the bacterial solute-binding protein 2 family.</text>
</comment>
<proteinExistence type="inferred from homology"/>
<comment type="subcellular location">
    <subcellularLocation>
        <location evidence="1">Cell envelope</location>
    </subcellularLocation>
</comment>
<keyword evidence="3" id="KW-0732">Signal</keyword>
<dbReference type="GO" id="GO:0030246">
    <property type="term" value="F:carbohydrate binding"/>
    <property type="evidence" value="ECO:0007669"/>
    <property type="project" value="UniProtKB-ARBA"/>
</dbReference>
<dbReference type="Proteomes" id="UP000063308">
    <property type="component" value="Chromosome"/>
</dbReference>
<organism evidence="6 7">
    <name type="scientific">Bradyrhizobium diazoefficiens</name>
    <dbReference type="NCBI Taxonomy" id="1355477"/>
    <lineage>
        <taxon>Bacteria</taxon>
        <taxon>Pseudomonadati</taxon>
        <taxon>Pseudomonadota</taxon>
        <taxon>Alphaproteobacteria</taxon>
        <taxon>Hyphomicrobiales</taxon>
        <taxon>Nitrobacteraceae</taxon>
        <taxon>Bradyrhizobium</taxon>
    </lineage>
</organism>
<accession>A0A0E4BUP6</accession>
<dbReference type="CDD" id="cd06309">
    <property type="entry name" value="PBP1_galactofuranose_YtfQ-like"/>
    <property type="match status" value="1"/>
</dbReference>
<dbReference type="GO" id="GO:0030313">
    <property type="term" value="C:cell envelope"/>
    <property type="evidence" value="ECO:0007669"/>
    <property type="project" value="UniProtKB-SubCell"/>
</dbReference>
<dbReference type="PANTHER" id="PTHR46847:SF3">
    <property type="entry name" value="GALACTOFURANOSE-BINDING PROTEIN YTFQ"/>
    <property type="match status" value="1"/>
</dbReference>
<evidence type="ECO:0000256" key="1">
    <source>
        <dbReference type="ARBA" id="ARBA00004196"/>
    </source>
</evidence>
<reference evidence="6 7" key="1">
    <citation type="submission" date="2014-11" db="EMBL/GenBank/DDBJ databases">
        <title>Symbiosis island explosion on the genome of extra-slow-growing strains of soybean bradyrhizobia with massive insertion sequences.</title>
        <authorList>
            <person name="Iida T."/>
            <person name="Minamisawa K."/>
        </authorList>
    </citation>
    <scope>NUCLEOTIDE SEQUENCE [LARGE SCALE GENOMIC DNA]</scope>
    <source>
        <strain evidence="6 7">NK6</strain>
    </source>
</reference>
<dbReference type="AlphaFoldDB" id="A0A0E4BUP6"/>
<evidence type="ECO:0000256" key="2">
    <source>
        <dbReference type="ARBA" id="ARBA00007639"/>
    </source>
</evidence>
<feature type="compositionally biased region" description="Basic residues" evidence="4">
    <location>
        <begin position="21"/>
        <end position="33"/>
    </location>
</feature>
<dbReference type="Pfam" id="PF13407">
    <property type="entry name" value="Peripla_BP_4"/>
    <property type="match status" value="1"/>
</dbReference>
<evidence type="ECO:0000256" key="4">
    <source>
        <dbReference type="SAM" id="MobiDB-lite"/>
    </source>
</evidence>
<evidence type="ECO:0000313" key="7">
    <source>
        <dbReference type="Proteomes" id="UP000063308"/>
    </source>
</evidence>
<dbReference type="InterPro" id="IPR025997">
    <property type="entry name" value="SBP_2_dom"/>
</dbReference>
<dbReference type="SUPFAM" id="SSF53822">
    <property type="entry name" value="Periplasmic binding protein-like I"/>
    <property type="match status" value="1"/>
</dbReference>
<evidence type="ECO:0000259" key="5">
    <source>
        <dbReference type="Pfam" id="PF13407"/>
    </source>
</evidence>